<dbReference type="EMBL" id="AMQS01000008">
    <property type="protein sequence ID" value="EKF51895.1"/>
    <property type="molecule type" value="Genomic_DNA"/>
</dbReference>
<protein>
    <submittedName>
        <fullName evidence="2">Positive transcriptional regulator MutR family</fullName>
    </submittedName>
</protein>
<dbReference type="RefSeq" id="WP_003135105.1">
    <property type="nucleotide sequence ID" value="NZ_AMQS01000008.1"/>
</dbReference>
<feature type="domain" description="HTH cro/C1-type" evidence="1">
    <location>
        <begin position="29"/>
        <end position="64"/>
    </location>
</feature>
<dbReference type="PANTHER" id="PTHR37038:SF12">
    <property type="entry name" value="TRANSCRIPTIONAL REGULATOR"/>
    <property type="match status" value="1"/>
</dbReference>
<dbReference type="InterPro" id="IPR010057">
    <property type="entry name" value="Transcription_activator_Rgg_C"/>
</dbReference>
<dbReference type="InterPro" id="IPR010982">
    <property type="entry name" value="Lambda_DNA-bd_dom_sf"/>
</dbReference>
<dbReference type="Gene3D" id="1.25.40.10">
    <property type="entry name" value="Tetratricopeptide repeat domain"/>
    <property type="match status" value="1"/>
</dbReference>
<dbReference type="GO" id="GO:0003677">
    <property type="term" value="F:DNA binding"/>
    <property type="evidence" value="ECO:0007669"/>
    <property type="project" value="InterPro"/>
</dbReference>
<dbReference type="InterPro" id="IPR001387">
    <property type="entry name" value="Cro/C1-type_HTH"/>
</dbReference>
<evidence type="ECO:0000313" key="3">
    <source>
        <dbReference type="Proteomes" id="UP000006787"/>
    </source>
</evidence>
<dbReference type="eggNOG" id="COG1396">
    <property type="taxonomic scope" value="Bacteria"/>
</dbReference>
<evidence type="ECO:0000259" key="1">
    <source>
        <dbReference type="PROSITE" id="PS50943"/>
    </source>
</evidence>
<accession>K2PKI4</accession>
<reference evidence="2 3" key="1">
    <citation type="journal article" date="2012" name="J. Bacteriol.">
        <title>Genome Sequence of the Bacteriocin-Producing Strain Lactococcus garvieae DCC43.</title>
        <authorList>
            <person name="Gabrielsen C."/>
            <person name="Brede D.A."/>
            <person name="Hernandez P.E."/>
            <person name="Nes I.F."/>
            <person name="Diep D.B."/>
        </authorList>
    </citation>
    <scope>NUCLEOTIDE SEQUENCE [LARGE SCALE GENOMIC DNA]</scope>
    <source>
        <strain evidence="2 3">DCC43</strain>
    </source>
</reference>
<dbReference type="AlphaFoldDB" id="K2PKI4"/>
<dbReference type="SUPFAM" id="SSF47413">
    <property type="entry name" value="lambda repressor-like DNA-binding domains"/>
    <property type="match status" value="1"/>
</dbReference>
<dbReference type="PATRIC" id="fig|1231377.3.peg.761"/>
<dbReference type="CDD" id="cd00093">
    <property type="entry name" value="HTH_XRE"/>
    <property type="match status" value="1"/>
</dbReference>
<sequence length="290" mass="34073">MQTNLPLGETYKYFRTSKNFPLKEAARECISISQLSNFERGKSIVSSLVLFHLLENINVSFHEFFYHLQYCNSQLNLLEESNLAYSNNNLAHLKAILKKYESIIPKNPTSKNKLQMDKTCIELAISFIDTNYELNSKNIQVIKQYLDGIKLWGEYEISLLGTIASILDLGTLSKFSQRMLAPIQKKINNPLTHKMRIHTSIDILSIFIKNKQFTLSEELIYYLETLKFHEYDLFEKIYFTYQKAHFEVTFGNRTSLTIMKQCQLIFEFSEFYQIAQKMDEEIENVERSLK</sequence>
<name>K2PKI4_9LACT</name>
<evidence type="ECO:0000313" key="2">
    <source>
        <dbReference type="EMBL" id="EKF51895.1"/>
    </source>
</evidence>
<dbReference type="InterPro" id="IPR011990">
    <property type="entry name" value="TPR-like_helical_dom_sf"/>
</dbReference>
<dbReference type="Proteomes" id="UP000006787">
    <property type="component" value="Unassembled WGS sequence"/>
</dbReference>
<dbReference type="PROSITE" id="PS50943">
    <property type="entry name" value="HTH_CROC1"/>
    <property type="match status" value="1"/>
</dbReference>
<dbReference type="Pfam" id="PF21259">
    <property type="entry name" value="Rgg_C"/>
    <property type="match status" value="1"/>
</dbReference>
<organism evidence="2 3">
    <name type="scientific">Lactococcus garvieae DCC43</name>
    <dbReference type="NCBI Taxonomy" id="1231377"/>
    <lineage>
        <taxon>Bacteria</taxon>
        <taxon>Bacillati</taxon>
        <taxon>Bacillota</taxon>
        <taxon>Bacilli</taxon>
        <taxon>Lactobacillales</taxon>
        <taxon>Streptococcaceae</taxon>
        <taxon>Lactococcus</taxon>
    </lineage>
</organism>
<dbReference type="NCBIfam" id="TIGR01716">
    <property type="entry name" value="RGG_Cterm"/>
    <property type="match status" value="1"/>
</dbReference>
<dbReference type="InterPro" id="IPR053163">
    <property type="entry name" value="HTH-type_regulator_Rgg"/>
</dbReference>
<proteinExistence type="predicted"/>
<gene>
    <name evidence="2" type="ORF">C426_0757</name>
</gene>
<dbReference type="PANTHER" id="PTHR37038">
    <property type="entry name" value="TRANSCRIPTIONAL REGULATOR-RELATED"/>
    <property type="match status" value="1"/>
</dbReference>
<dbReference type="Pfam" id="PF01381">
    <property type="entry name" value="HTH_3"/>
    <property type="match status" value="1"/>
</dbReference>
<comment type="caution">
    <text evidence="2">The sequence shown here is derived from an EMBL/GenBank/DDBJ whole genome shotgun (WGS) entry which is preliminary data.</text>
</comment>